<dbReference type="AlphaFoldDB" id="A0A3G1IVE6"/>
<organism evidence="1">
    <name type="scientific">Glaucocystis incrassata</name>
    <dbReference type="NCBI Taxonomy" id="1789788"/>
    <lineage>
        <taxon>Eukaryota</taxon>
        <taxon>Glaucocystophyceae</taxon>
        <taxon>Glaucocystales</taxon>
        <taxon>Glaucocystaceae</taxon>
        <taxon>Glaucocystis</taxon>
    </lineage>
</organism>
<geneLocation type="plastid" evidence="1"/>
<gene>
    <name evidence="1" type="primary">orf156</name>
</gene>
<keyword evidence="1" id="KW-0934">Plastid</keyword>
<reference evidence="1" key="1">
    <citation type="submission" date="2017-05" db="EMBL/GenBank/DDBJ databases">
        <title>Plastid comparative genomics reveals ancient divergence between Glaucophyte genera.</title>
        <authorList>
            <person name="Figueroa-Martinez F.J."/>
            <person name="Jackson C."/>
            <person name="Reyes-Prieto A."/>
        </authorList>
    </citation>
    <scope>NUCLEOTIDE SEQUENCE</scope>
    <source>
        <strain evidence="1">SAG 229-2</strain>
    </source>
</reference>
<name>A0A3G1IVE6_9EUKA</name>
<dbReference type="EMBL" id="MF167425">
    <property type="protein sequence ID" value="ASQ40013.1"/>
    <property type="molecule type" value="Genomic_DNA"/>
</dbReference>
<dbReference type="RefSeq" id="YP_009545952.1">
    <property type="nucleotide sequence ID" value="NC_040152.1"/>
</dbReference>
<dbReference type="GeneID" id="38575378"/>
<accession>A0A3G1IVE6</accession>
<proteinExistence type="predicted"/>
<sequence>MLRLPILTNELTDSDIQEIRRRINDNPQLQYIYGNLRANYISQDKKTRAIVFSRSQEEVINFLQQCFYFINVPFDVTCLSFTSHRERINLRKRTMPICKTPLNPDSYKPEFPLRLYRAGLLVNGLAQPIILYRALD</sequence>
<evidence type="ECO:0000313" key="1">
    <source>
        <dbReference type="EMBL" id="ASQ40013.1"/>
    </source>
</evidence>
<protein>
    <submittedName>
        <fullName evidence="1">Uncharacterized protein</fullName>
    </submittedName>
</protein>